<name>A0A845A8K6_9SPHN</name>
<reference evidence="3 4" key="1">
    <citation type="submission" date="2019-12" db="EMBL/GenBank/DDBJ databases">
        <title>Genomic-based taxomic classification of the family Erythrobacteraceae.</title>
        <authorList>
            <person name="Xu L."/>
        </authorList>
    </citation>
    <scope>NUCLEOTIDE SEQUENCE [LARGE SCALE GENOMIC DNA]</scope>
    <source>
        <strain evidence="3 4">DSM 18604</strain>
    </source>
</reference>
<comment type="caution">
    <text evidence="3">The sequence shown here is derived from an EMBL/GenBank/DDBJ whole genome shotgun (WGS) entry which is preliminary data.</text>
</comment>
<dbReference type="GO" id="GO:0008081">
    <property type="term" value="F:phosphoric diester hydrolase activity"/>
    <property type="evidence" value="ECO:0007669"/>
    <property type="project" value="InterPro"/>
</dbReference>
<feature type="chain" id="PRO_5032385300" description="GP-PDE domain-containing protein" evidence="1">
    <location>
        <begin position="27"/>
        <end position="349"/>
    </location>
</feature>
<dbReference type="Pfam" id="PF03009">
    <property type="entry name" value="GDPD"/>
    <property type="match status" value="1"/>
</dbReference>
<dbReference type="OrthoDB" id="9795622at2"/>
<evidence type="ECO:0000313" key="4">
    <source>
        <dbReference type="Proteomes" id="UP000460561"/>
    </source>
</evidence>
<proteinExistence type="predicted"/>
<sequence length="349" mass="37916">MKSFSLFRYSLLAASLVASVIGPAHAQVAHAEQASDDFGNRARQGRPIIIAHRGASSLNVENSLSAFRKALELGVDGVETDTQLTADGQLVLNHDFTLNANLAQKGGDYSAPKTPIKAMTLAEIQSYDIGTPKPGSAYAAEHPDLIPTPGEKVPTLSALIDLMQAHDDRTMLWLEIKSMPFMPQVSSDPAQLARAVVDELHAQKFTNRVVVLSFDWNVLREVKKLDSSIPLAFLSSNATRAIAHAGDSPLAKVDPAKISRSLTGLDDFGGHSMVEVLENEGASWWDHNYPDFTLEDLLEAEQQGLKTGAWTVDDPGTARLLFNLGVDAITTNQPDRMFKEFGKKPQTSE</sequence>
<feature type="domain" description="GP-PDE" evidence="2">
    <location>
        <begin position="47"/>
        <end position="341"/>
    </location>
</feature>
<gene>
    <name evidence="3" type="ORF">GRI39_05940</name>
</gene>
<dbReference type="Gene3D" id="3.20.20.190">
    <property type="entry name" value="Phosphatidylinositol (PI) phosphodiesterase"/>
    <property type="match status" value="1"/>
</dbReference>
<evidence type="ECO:0000313" key="3">
    <source>
        <dbReference type="EMBL" id="MXP25583.1"/>
    </source>
</evidence>
<dbReference type="InterPro" id="IPR030395">
    <property type="entry name" value="GP_PDE_dom"/>
</dbReference>
<organism evidence="3 4">
    <name type="scientific">Altericroceibacterium indicum</name>
    <dbReference type="NCBI Taxonomy" id="374177"/>
    <lineage>
        <taxon>Bacteria</taxon>
        <taxon>Pseudomonadati</taxon>
        <taxon>Pseudomonadota</taxon>
        <taxon>Alphaproteobacteria</taxon>
        <taxon>Sphingomonadales</taxon>
        <taxon>Erythrobacteraceae</taxon>
        <taxon>Altericroceibacterium</taxon>
    </lineage>
</organism>
<evidence type="ECO:0000259" key="2">
    <source>
        <dbReference type="PROSITE" id="PS51704"/>
    </source>
</evidence>
<dbReference type="EMBL" id="WTYQ01000002">
    <property type="protein sequence ID" value="MXP25583.1"/>
    <property type="molecule type" value="Genomic_DNA"/>
</dbReference>
<dbReference type="Proteomes" id="UP000460561">
    <property type="component" value="Unassembled WGS sequence"/>
</dbReference>
<dbReference type="PANTHER" id="PTHR46211:SF14">
    <property type="entry name" value="GLYCEROPHOSPHODIESTER PHOSPHODIESTERASE"/>
    <property type="match status" value="1"/>
</dbReference>
<accession>A0A845A8K6</accession>
<dbReference type="PROSITE" id="PS51704">
    <property type="entry name" value="GP_PDE"/>
    <property type="match status" value="1"/>
</dbReference>
<keyword evidence="1" id="KW-0732">Signal</keyword>
<evidence type="ECO:0000256" key="1">
    <source>
        <dbReference type="SAM" id="SignalP"/>
    </source>
</evidence>
<feature type="signal peptide" evidence="1">
    <location>
        <begin position="1"/>
        <end position="26"/>
    </location>
</feature>
<dbReference type="PANTHER" id="PTHR46211">
    <property type="entry name" value="GLYCEROPHOSPHORYL DIESTER PHOSPHODIESTERASE"/>
    <property type="match status" value="1"/>
</dbReference>
<dbReference type="GO" id="GO:0006629">
    <property type="term" value="P:lipid metabolic process"/>
    <property type="evidence" value="ECO:0007669"/>
    <property type="project" value="InterPro"/>
</dbReference>
<dbReference type="AlphaFoldDB" id="A0A845A8K6"/>
<dbReference type="SUPFAM" id="SSF51695">
    <property type="entry name" value="PLC-like phosphodiesterases"/>
    <property type="match status" value="1"/>
</dbReference>
<keyword evidence="4" id="KW-1185">Reference proteome</keyword>
<protein>
    <recommendedName>
        <fullName evidence="2">GP-PDE domain-containing protein</fullName>
    </recommendedName>
</protein>
<dbReference type="RefSeq" id="WP_160738801.1">
    <property type="nucleotide sequence ID" value="NZ_WTYQ01000002.1"/>
</dbReference>
<dbReference type="InterPro" id="IPR017946">
    <property type="entry name" value="PLC-like_Pdiesterase_TIM-brl"/>
</dbReference>